<dbReference type="SUPFAM" id="SSF53822">
    <property type="entry name" value="Periplasmic binding protein-like I"/>
    <property type="match status" value="1"/>
</dbReference>
<evidence type="ECO:0000256" key="1">
    <source>
        <dbReference type="ARBA" id="ARBA00023015"/>
    </source>
</evidence>
<name>A0A6G7K873_9LACT</name>
<dbReference type="GO" id="GO:0003677">
    <property type="term" value="F:DNA binding"/>
    <property type="evidence" value="ECO:0007669"/>
    <property type="project" value="UniProtKB-KW"/>
</dbReference>
<evidence type="ECO:0000259" key="4">
    <source>
        <dbReference type="Pfam" id="PF13377"/>
    </source>
</evidence>
<accession>A0A6G7K873</accession>
<reference evidence="5 6" key="1">
    <citation type="journal article" date="2017" name="Int. J. Syst. Evol. Microbiol.">
        <title>Jeotgalibaca porci sp. nov. and Jeotgalibaca arthritidis sp. nov., isolated from pigs, and emended description of the genus Jeotgalibaca.</title>
        <authorList>
            <person name="Zamora L."/>
            <person name="Perez-Sancho M."/>
            <person name="Dominguez L."/>
            <person name="Fernandez-Garayzabal J.F."/>
            <person name="Vela A.I."/>
        </authorList>
    </citation>
    <scope>NUCLEOTIDE SEQUENCE [LARGE SCALE GENOMIC DNA]</scope>
    <source>
        <strain evidence="5 6">CECT 9157</strain>
    </source>
</reference>
<sequence>MWGYKAVNEAKLDIPEDISVVSFDDTEMARYMTPSLISIRMDVIRTSDGKSYQLL</sequence>
<keyword evidence="6" id="KW-1185">Reference proteome</keyword>
<dbReference type="AlphaFoldDB" id="A0A6G7K873"/>
<keyword evidence="2" id="KW-0238">DNA-binding</keyword>
<evidence type="ECO:0000313" key="5">
    <source>
        <dbReference type="EMBL" id="QII81456.1"/>
    </source>
</evidence>
<feature type="domain" description="Transcriptional regulator LacI/GalR-like sensor" evidence="4">
    <location>
        <begin position="5"/>
        <end position="43"/>
    </location>
</feature>
<organism evidence="5 6">
    <name type="scientific">Jeotgalibaca arthritidis</name>
    <dbReference type="NCBI Taxonomy" id="1868794"/>
    <lineage>
        <taxon>Bacteria</taxon>
        <taxon>Bacillati</taxon>
        <taxon>Bacillota</taxon>
        <taxon>Bacilli</taxon>
        <taxon>Lactobacillales</taxon>
        <taxon>Carnobacteriaceae</taxon>
        <taxon>Jeotgalibaca</taxon>
    </lineage>
</organism>
<proteinExistence type="predicted"/>
<dbReference type="Gene3D" id="3.40.50.2300">
    <property type="match status" value="1"/>
</dbReference>
<evidence type="ECO:0000256" key="3">
    <source>
        <dbReference type="ARBA" id="ARBA00023163"/>
    </source>
</evidence>
<dbReference type="Proteomes" id="UP000501451">
    <property type="component" value="Chromosome"/>
</dbReference>
<dbReference type="KEGG" id="jar:G7057_02510"/>
<evidence type="ECO:0000256" key="2">
    <source>
        <dbReference type="ARBA" id="ARBA00023125"/>
    </source>
</evidence>
<dbReference type="Pfam" id="PF13377">
    <property type="entry name" value="Peripla_BP_3"/>
    <property type="match status" value="1"/>
</dbReference>
<dbReference type="RefSeq" id="WP_166161102.1">
    <property type="nucleotide sequence ID" value="NZ_CP049740.1"/>
</dbReference>
<keyword evidence="1" id="KW-0805">Transcription regulation</keyword>
<gene>
    <name evidence="5" type="ORF">G7057_02510</name>
</gene>
<dbReference type="InterPro" id="IPR046335">
    <property type="entry name" value="LacI/GalR-like_sensor"/>
</dbReference>
<evidence type="ECO:0000313" key="6">
    <source>
        <dbReference type="Proteomes" id="UP000501451"/>
    </source>
</evidence>
<dbReference type="InterPro" id="IPR028082">
    <property type="entry name" value="Peripla_BP_I"/>
</dbReference>
<keyword evidence="3" id="KW-0804">Transcription</keyword>
<protein>
    <submittedName>
        <fullName evidence="5">Substrate-binding domain-containing protein</fullName>
    </submittedName>
</protein>
<dbReference type="EMBL" id="CP049740">
    <property type="protein sequence ID" value="QII81456.1"/>
    <property type="molecule type" value="Genomic_DNA"/>
</dbReference>